<feature type="region of interest" description="Disordered" evidence="2">
    <location>
        <begin position="819"/>
        <end position="842"/>
    </location>
</feature>
<feature type="region of interest" description="Disordered" evidence="2">
    <location>
        <begin position="988"/>
        <end position="1007"/>
    </location>
</feature>
<feature type="compositionally biased region" description="Gly residues" evidence="2">
    <location>
        <begin position="111"/>
        <end position="120"/>
    </location>
</feature>
<comment type="caution">
    <text evidence="3">The sequence shown here is derived from an EMBL/GenBank/DDBJ whole genome shotgun (WGS) entry which is preliminary data.</text>
</comment>
<feature type="region of interest" description="Disordered" evidence="2">
    <location>
        <begin position="501"/>
        <end position="520"/>
    </location>
</feature>
<dbReference type="Proteomes" id="UP000239560">
    <property type="component" value="Unassembled WGS sequence"/>
</dbReference>
<feature type="compositionally biased region" description="Low complexity" evidence="2">
    <location>
        <begin position="819"/>
        <end position="832"/>
    </location>
</feature>
<dbReference type="PANTHER" id="PTHR23159">
    <property type="entry name" value="CENTROSOMAL PROTEIN 2"/>
    <property type="match status" value="1"/>
</dbReference>
<feature type="coiled-coil region" evidence="1">
    <location>
        <begin position="842"/>
        <end position="975"/>
    </location>
</feature>
<feature type="compositionally biased region" description="Low complexity" evidence="2">
    <location>
        <begin position="1264"/>
        <end position="1274"/>
    </location>
</feature>
<feature type="region of interest" description="Disordered" evidence="2">
    <location>
        <begin position="86"/>
        <end position="125"/>
    </location>
</feature>
<keyword evidence="1" id="KW-0175">Coiled coil</keyword>
<evidence type="ECO:0000256" key="1">
    <source>
        <dbReference type="SAM" id="Coils"/>
    </source>
</evidence>
<feature type="compositionally biased region" description="Polar residues" evidence="2">
    <location>
        <begin position="509"/>
        <end position="518"/>
    </location>
</feature>
<feature type="compositionally biased region" description="Low complexity" evidence="2">
    <location>
        <begin position="457"/>
        <end position="477"/>
    </location>
</feature>
<dbReference type="PANTHER" id="PTHR23159:SF60">
    <property type="entry name" value="SPINDLE ASSEMBLY ABNORMAL PROTEIN 4"/>
    <property type="match status" value="1"/>
</dbReference>
<feature type="region of interest" description="Disordered" evidence="2">
    <location>
        <begin position="1062"/>
        <end position="1115"/>
    </location>
</feature>
<feature type="region of interest" description="Disordered" evidence="2">
    <location>
        <begin position="634"/>
        <end position="654"/>
    </location>
</feature>
<gene>
    <name evidence="3" type="ORF">AAT19DRAFT_16488</name>
</gene>
<reference evidence="3 4" key="1">
    <citation type="journal article" date="2018" name="Elife">
        <title>Functional genomics of lipid metabolism in the oleaginous yeast Rhodosporidium toruloides.</title>
        <authorList>
            <person name="Coradetti S.T."/>
            <person name="Pinel D."/>
            <person name="Geiselman G."/>
            <person name="Ito M."/>
            <person name="Mondo S."/>
            <person name="Reilly M.C."/>
            <person name="Cheng Y.F."/>
            <person name="Bauer S."/>
            <person name="Grigoriev I."/>
            <person name="Gladden J.M."/>
            <person name="Simmons B.A."/>
            <person name="Brem R."/>
            <person name="Arkin A.P."/>
            <person name="Skerker J.M."/>
        </authorList>
    </citation>
    <scope>NUCLEOTIDE SEQUENCE [LARGE SCALE GENOMIC DNA]</scope>
    <source>
        <strain evidence="3 4">NBRC 0880</strain>
    </source>
</reference>
<name>A0A2T0A3G9_RHOTO</name>
<feature type="compositionally biased region" description="Basic and acidic residues" evidence="2">
    <location>
        <begin position="86"/>
        <end position="108"/>
    </location>
</feature>
<dbReference type="OrthoDB" id="10515207at2759"/>
<accession>A0A2T0A3G9</accession>
<evidence type="ECO:0000313" key="3">
    <source>
        <dbReference type="EMBL" id="PRQ72564.1"/>
    </source>
</evidence>
<feature type="compositionally biased region" description="Basic and acidic residues" evidence="2">
    <location>
        <begin position="1091"/>
        <end position="1115"/>
    </location>
</feature>
<protein>
    <submittedName>
        <fullName evidence="3">Uncharacterized protein</fullName>
    </submittedName>
</protein>
<feature type="compositionally biased region" description="Polar residues" evidence="2">
    <location>
        <begin position="996"/>
        <end position="1005"/>
    </location>
</feature>
<feature type="region of interest" description="Disordered" evidence="2">
    <location>
        <begin position="454"/>
        <end position="477"/>
    </location>
</feature>
<proteinExistence type="predicted"/>
<organism evidence="3 4">
    <name type="scientific">Rhodotorula toruloides</name>
    <name type="common">Yeast</name>
    <name type="synonym">Rhodosporidium toruloides</name>
    <dbReference type="NCBI Taxonomy" id="5286"/>
    <lineage>
        <taxon>Eukaryota</taxon>
        <taxon>Fungi</taxon>
        <taxon>Dikarya</taxon>
        <taxon>Basidiomycota</taxon>
        <taxon>Pucciniomycotina</taxon>
        <taxon>Microbotryomycetes</taxon>
        <taxon>Sporidiobolales</taxon>
        <taxon>Sporidiobolaceae</taxon>
        <taxon>Rhodotorula</taxon>
    </lineage>
</organism>
<feature type="region of interest" description="Disordered" evidence="2">
    <location>
        <begin position="1254"/>
        <end position="1274"/>
    </location>
</feature>
<evidence type="ECO:0000313" key="4">
    <source>
        <dbReference type="Proteomes" id="UP000239560"/>
    </source>
</evidence>
<evidence type="ECO:0000256" key="2">
    <source>
        <dbReference type="SAM" id="MobiDB-lite"/>
    </source>
</evidence>
<dbReference type="EMBL" id="LCTV02000009">
    <property type="protein sequence ID" value="PRQ72564.1"/>
    <property type="molecule type" value="Genomic_DNA"/>
</dbReference>
<feature type="coiled-coil region" evidence="1">
    <location>
        <begin position="1122"/>
        <end position="1237"/>
    </location>
</feature>
<sequence>MPVVPTIHKRDRNKPRKDKAMLLNAGRLMERRENRELDELTAQIASLEKQLEEARAANASTAALSTTTGGAAVKQLQKEVSELKSRLSEAEAERDAATFAKESLERQASRPGGGGGGGGSKQLQRELEETTKRLKAVEAELDLARQEARRLREQQARSYAANGCKMDAAEKAEYEEAMERVNVRLQTLEEKLAEEEKRTEVERHIERAKQATRRAESAEDNLANARAHAQTAKSAQKEATALKKEKEQVEQRLMEIERTCADLQRALSETQDDLADEKVLVGRLPREAQQRLEQAEKRHREEEQRLNKQLANVTDRCALMCRTLQLKEADVATIFTRGDTPLGRDLRKHGLRGLWSAYRDAQDSVVFLKTQVSSLSAKIEDLQSQLDEQDHQSLPGSWPGTDDAAATKAEIDKLKSDLHAATLELANEKTRSTELRTQAAAESASLRERIARLEAQRPATPRSESAAPTASSTAQSRLVIERLTKTVEELNKQNAVLRNENRAAEAPLQTASTMSNIAQRDLMKPRKNQLEELQKEATVAKGGSGAIKELQKQIAELRAELAESQAQVGVAIAERDAARKGDYVPGLSAEESEKLQAQLASLKEEYEQKQAEFEEQLAEAEKRADEAEEAAAAAHEEAVNKAAATPAEADGELKKKADLAEQERARLAEQLSSTKLQLAQVEELKARESQRRARQLKHAEERAERARDELLSVWEAAERGGFTANGQNKFVQRAMELEKQCTTLQERVHTLEESGLEAKLKVANIIATRYHDLIQRLRLSDDEVSTILKDGVKWPVDKTEDGKLVNVLDLVARAASAPSSAASASPVASPAATKAVNGAKPDAELLKQNKDLRKKVTKLEEQLKTIESKHQNKLKQLEQALKVKSDEVDKLKAERQALQDEIAKQKHAAKMAAQEAKEKEEELESLSGRHRADLSSLQRIVSENSSQFAKLDQEREEAEASLARIADRFDKAKTEYETTTSQLLARISTLEAGSRTPDNARNNSKQDNDIAVLRCRFEDTIGQARMRTEELEKQVESKIAELEELEKDRDRYRDELAAAREALHKSEARVPRPASRGTSRTGSPAPGSPVAEKRTIKQQPEEDKPNGPARTRSETEELAWLQQQKLNVVEGLEKERARLESELSRQTQIAQDALVEAGKMREELTQLQNSKAAASGETESEKQRLEVELGAQAQLALEQARDLERQRDELANMARAISDLERERTRLREELATVVGSTERDKAQSNAAISHLQQRLASAGVPDSSSPTPLAASALPASPAMSAAPSVAAPLMSATPSLAGAPMAITGQVRLLVEHLRKTNSELNKEIATLRDENSLAAGHEAK</sequence>